<dbReference type="Pfam" id="PF02120">
    <property type="entry name" value="Flg_hook"/>
    <property type="match status" value="1"/>
</dbReference>
<proteinExistence type="predicted"/>
<evidence type="ECO:0000313" key="4">
    <source>
        <dbReference type="Proteomes" id="UP000292039"/>
    </source>
</evidence>
<organism evidence="3 4">
    <name type="scientific">Kerstersia gyiorum</name>
    <dbReference type="NCBI Taxonomy" id="206506"/>
    <lineage>
        <taxon>Bacteria</taxon>
        <taxon>Pseudomonadati</taxon>
        <taxon>Pseudomonadota</taxon>
        <taxon>Betaproteobacteria</taxon>
        <taxon>Burkholderiales</taxon>
        <taxon>Alcaligenaceae</taxon>
        <taxon>Kerstersia</taxon>
    </lineage>
</organism>
<sequence>MNGPSAPNALLLQRLDAVLGVPLSKYARPATAPFPLPEHPGHEAAPGADGRSGDEDGAIRAPGRTGRRPIAPDTSVPGQNATDSAAGRRFPSSPTTLGQAARAILTLLQQLPQQPPAVVLRQPMLPGADTLPAATLLAAATPHPQPTLADGLTPRTGQPPSPASLSATPFVPDNSAVQPAAMQASSPLVTLLAQHLMQQVSQSGMFYEAHLARVAFEGQPADTLRQQPQSSLPALAGADRGAPPAAAVLAGQGGTPLAPEHAMLVRQQLEVLATQTWQARGEAWPGAPMHWEIQRDAMPALLPELPGREGNDDDLNDGNTGEEEAGKASAESSASAWRTRLRLQLPHLGEVNVALSLRGMQCELQFESASHESVLHQASPMLQQRLAAAGLDILSLDVQQAEPMASMARQAEAAETAEAAPAATATDASRAPPLPARPRNGESA</sequence>
<dbReference type="AlphaFoldDB" id="A0A4Q7MML5"/>
<dbReference type="InterPro" id="IPR021136">
    <property type="entry name" value="Flagellar_hook_control-like_C"/>
</dbReference>
<protein>
    <submittedName>
        <fullName evidence="3">Flagellar hook-length control protein FliK</fullName>
    </submittedName>
</protein>
<name>A0A4Q7MML5_9BURK</name>
<evidence type="ECO:0000313" key="3">
    <source>
        <dbReference type="EMBL" id="RZS69634.1"/>
    </source>
</evidence>
<accession>A0A4Q7MML5</accession>
<keyword evidence="3" id="KW-0966">Cell projection</keyword>
<feature type="region of interest" description="Disordered" evidence="1">
    <location>
        <begin position="302"/>
        <end position="333"/>
    </location>
</feature>
<feature type="region of interest" description="Disordered" evidence="1">
    <location>
        <begin position="407"/>
        <end position="444"/>
    </location>
</feature>
<evidence type="ECO:0000259" key="2">
    <source>
        <dbReference type="Pfam" id="PF02120"/>
    </source>
</evidence>
<dbReference type="Gene3D" id="3.30.750.140">
    <property type="match status" value="1"/>
</dbReference>
<feature type="compositionally biased region" description="Low complexity" evidence="1">
    <location>
        <begin position="407"/>
        <end position="431"/>
    </location>
</feature>
<keyword evidence="3" id="KW-0282">Flagellum</keyword>
<gene>
    <name evidence="3" type="ORF">EV679_2238</name>
</gene>
<dbReference type="Proteomes" id="UP000292039">
    <property type="component" value="Unassembled WGS sequence"/>
</dbReference>
<feature type="region of interest" description="Disordered" evidence="1">
    <location>
        <begin position="143"/>
        <end position="172"/>
    </location>
</feature>
<dbReference type="RefSeq" id="WP_130487237.1">
    <property type="nucleotide sequence ID" value="NZ_CBCSEB010000011.1"/>
</dbReference>
<feature type="region of interest" description="Disordered" evidence="1">
    <location>
        <begin position="28"/>
        <end position="96"/>
    </location>
</feature>
<reference evidence="3 4" key="1">
    <citation type="submission" date="2019-02" db="EMBL/GenBank/DDBJ databases">
        <title>Genomic Encyclopedia of Type Strains, Phase IV (KMG-IV): sequencing the most valuable type-strain genomes for metagenomic binning, comparative biology and taxonomic classification.</title>
        <authorList>
            <person name="Goeker M."/>
        </authorList>
    </citation>
    <scope>NUCLEOTIDE SEQUENCE [LARGE SCALE GENOMIC DNA]</scope>
    <source>
        <strain evidence="3 4">DSM 16618</strain>
    </source>
</reference>
<feature type="compositionally biased region" description="Acidic residues" evidence="1">
    <location>
        <begin position="311"/>
        <end position="323"/>
    </location>
</feature>
<feature type="domain" description="Flagellar hook-length control protein-like C-terminal" evidence="2">
    <location>
        <begin position="328"/>
        <end position="403"/>
    </location>
</feature>
<keyword evidence="3" id="KW-0969">Cilium</keyword>
<evidence type="ECO:0000256" key="1">
    <source>
        <dbReference type="SAM" id="MobiDB-lite"/>
    </source>
</evidence>
<dbReference type="InterPro" id="IPR038610">
    <property type="entry name" value="FliK-like_C_sf"/>
</dbReference>
<comment type="caution">
    <text evidence="3">The sequence shown here is derived from an EMBL/GenBank/DDBJ whole genome shotgun (WGS) entry which is preliminary data.</text>
</comment>
<dbReference type="EMBL" id="SGWZ01000003">
    <property type="protein sequence ID" value="RZS69634.1"/>
    <property type="molecule type" value="Genomic_DNA"/>
</dbReference>